<protein>
    <submittedName>
        <fullName evidence="2">Uncharacterized protein</fullName>
    </submittedName>
</protein>
<dbReference type="Proteomes" id="UP000730482">
    <property type="component" value="Unassembled WGS sequence"/>
</dbReference>
<organism evidence="2 3">
    <name type="scientific">Catenulispora pinistramenti</name>
    <dbReference type="NCBI Taxonomy" id="2705254"/>
    <lineage>
        <taxon>Bacteria</taxon>
        <taxon>Bacillati</taxon>
        <taxon>Actinomycetota</taxon>
        <taxon>Actinomycetes</taxon>
        <taxon>Catenulisporales</taxon>
        <taxon>Catenulisporaceae</taxon>
        <taxon>Catenulispora</taxon>
    </lineage>
</organism>
<gene>
    <name evidence="2" type="ORF">KGQ19_38970</name>
</gene>
<evidence type="ECO:0000256" key="1">
    <source>
        <dbReference type="SAM" id="SignalP"/>
    </source>
</evidence>
<keyword evidence="3" id="KW-1185">Reference proteome</keyword>
<proteinExistence type="predicted"/>
<evidence type="ECO:0000313" key="2">
    <source>
        <dbReference type="EMBL" id="MBS2552853.1"/>
    </source>
</evidence>
<comment type="caution">
    <text evidence="2">The sequence shown here is derived from an EMBL/GenBank/DDBJ whole genome shotgun (WGS) entry which is preliminary data.</text>
</comment>
<sequence length="158" mass="15757">MKRTRVVIIGGSAAVVVLAAGSAVAATQLGGHNAQTALPKASCGSAITRAVTADTSVTSADPGALTCFQAAARTCSPAAVQVSQRGIDAGRTYVFQIKSGGATCQVDELSQGYLEPDKPGQVQSVTCDRAGVTTEGVTLTCGGQTVLIPSTTGPVHPL</sequence>
<name>A0ABS5L3D4_9ACTN</name>
<feature type="signal peptide" evidence="1">
    <location>
        <begin position="1"/>
        <end position="25"/>
    </location>
</feature>
<reference evidence="2 3" key="1">
    <citation type="submission" date="2020-02" db="EMBL/GenBank/DDBJ databases">
        <title>Acidophilic actinobacteria isolated from forest soil.</title>
        <authorList>
            <person name="Golinska P."/>
        </authorList>
    </citation>
    <scope>NUCLEOTIDE SEQUENCE [LARGE SCALE GENOMIC DNA]</scope>
    <source>
        <strain evidence="2 3">NL8</strain>
    </source>
</reference>
<evidence type="ECO:0000313" key="3">
    <source>
        <dbReference type="Proteomes" id="UP000730482"/>
    </source>
</evidence>
<feature type="chain" id="PRO_5045521382" evidence="1">
    <location>
        <begin position="26"/>
        <end position="158"/>
    </location>
</feature>
<dbReference type="RefSeq" id="WP_212018843.1">
    <property type="nucleotide sequence ID" value="NZ_JAAFYZ010000215.1"/>
</dbReference>
<accession>A0ABS5L3D4</accession>
<keyword evidence="1" id="KW-0732">Signal</keyword>
<dbReference type="EMBL" id="JAAFYZ010000215">
    <property type="protein sequence ID" value="MBS2552853.1"/>
    <property type="molecule type" value="Genomic_DNA"/>
</dbReference>